<comment type="subcellular location">
    <subcellularLocation>
        <location evidence="1">Cell membrane</location>
        <topology evidence="1">Multi-pass membrane protein</topology>
    </subcellularLocation>
</comment>
<evidence type="ECO:0000256" key="5">
    <source>
        <dbReference type="ARBA" id="ARBA00023136"/>
    </source>
</evidence>
<feature type="transmembrane region" description="Helical" evidence="6">
    <location>
        <begin position="193"/>
        <end position="215"/>
    </location>
</feature>
<feature type="transmembrane region" description="Helical" evidence="6">
    <location>
        <begin position="105"/>
        <end position="127"/>
    </location>
</feature>
<evidence type="ECO:0000256" key="1">
    <source>
        <dbReference type="ARBA" id="ARBA00004651"/>
    </source>
</evidence>
<dbReference type="NCBIfam" id="TIGR00765">
    <property type="entry name" value="yihY_not_rbn"/>
    <property type="match status" value="1"/>
</dbReference>
<evidence type="ECO:0000256" key="3">
    <source>
        <dbReference type="ARBA" id="ARBA00022692"/>
    </source>
</evidence>
<keyword evidence="2" id="KW-1003">Cell membrane</keyword>
<feature type="transmembrane region" description="Helical" evidence="6">
    <location>
        <begin position="271"/>
        <end position="290"/>
    </location>
</feature>
<comment type="caution">
    <text evidence="7">The sequence shown here is derived from an EMBL/GenBank/DDBJ whole genome shotgun (WGS) entry which is preliminary data.</text>
</comment>
<evidence type="ECO:0000256" key="2">
    <source>
        <dbReference type="ARBA" id="ARBA00022475"/>
    </source>
</evidence>
<keyword evidence="8" id="KW-1185">Reference proteome</keyword>
<dbReference type="Pfam" id="PF03631">
    <property type="entry name" value="Virul_fac_BrkB"/>
    <property type="match status" value="1"/>
</dbReference>
<dbReference type="GO" id="GO:0005886">
    <property type="term" value="C:plasma membrane"/>
    <property type="evidence" value="ECO:0007669"/>
    <property type="project" value="UniProtKB-SubCell"/>
</dbReference>
<feature type="transmembrane region" description="Helical" evidence="6">
    <location>
        <begin position="227"/>
        <end position="251"/>
    </location>
</feature>
<dbReference type="AlphaFoldDB" id="A0A562BUG0"/>
<dbReference type="EMBL" id="VLJN01000004">
    <property type="protein sequence ID" value="TWG88440.1"/>
    <property type="molecule type" value="Genomic_DNA"/>
</dbReference>
<proteinExistence type="predicted"/>
<organism evidence="7 8">
    <name type="scientific">Cupriavidus gilardii J11</name>
    <dbReference type="NCBI Taxonomy" id="936133"/>
    <lineage>
        <taxon>Bacteria</taxon>
        <taxon>Pseudomonadati</taxon>
        <taxon>Pseudomonadota</taxon>
        <taxon>Betaproteobacteria</taxon>
        <taxon>Burkholderiales</taxon>
        <taxon>Burkholderiaceae</taxon>
        <taxon>Cupriavidus</taxon>
    </lineage>
</organism>
<name>A0A562BUG0_9BURK</name>
<gene>
    <name evidence="7" type="ORF">L602_001200000330</name>
</gene>
<accession>A0A562BUG0</accession>
<evidence type="ECO:0000256" key="4">
    <source>
        <dbReference type="ARBA" id="ARBA00022989"/>
    </source>
</evidence>
<dbReference type="PIRSF" id="PIRSF035875">
    <property type="entry name" value="RNase_BN"/>
    <property type="match status" value="1"/>
</dbReference>
<dbReference type="Proteomes" id="UP000318141">
    <property type="component" value="Unassembled WGS sequence"/>
</dbReference>
<dbReference type="OrthoDB" id="9797028at2"/>
<keyword evidence="4 6" id="KW-1133">Transmembrane helix</keyword>
<protein>
    <submittedName>
        <fullName evidence="7">Membrane protein</fullName>
    </submittedName>
</protein>
<feature type="transmembrane region" description="Helical" evidence="6">
    <location>
        <begin position="44"/>
        <end position="67"/>
    </location>
</feature>
<evidence type="ECO:0000256" key="6">
    <source>
        <dbReference type="SAM" id="Phobius"/>
    </source>
</evidence>
<evidence type="ECO:0000313" key="7">
    <source>
        <dbReference type="EMBL" id="TWG88440.1"/>
    </source>
</evidence>
<dbReference type="PANTHER" id="PTHR30213">
    <property type="entry name" value="INNER MEMBRANE PROTEIN YHJD"/>
    <property type="match status" value="1"/>
</dbReference>
<dbReference type="InterPro" id="IPR017039">
    <property type="entry name" value="Virul_fac_BrkB"/>
</dbReference>
<feature type="transmembrane region" description="Helical" evidence="6">
    <location>
        <begin position="154"/>
        <end position="181"/>
    </location>
</feature>
<keyword evidence="5 6" id="KW-0472">Membrane</keyword>
<dbReference type="PANTHER" id="PTHR30213:SF1">
    <property type="entry name" value="INNER MEMBRANE PROTEIN YHJD"/>
    <property type="match status" value="1"/>
</dbReference>
<sequence length="306" mass="32786">MPPERSAAAPARRPRPSWRDLIALLKDTVTSWVDDYAPSMGAAIAYYTVFSVAPLLLIVISVAGVVFGPEAARGAVVGELQGFIGDEGARAIEEMLLAASEPATSAFATLVGLVTLLIGATTVFAELQSALDRIWRAPQRQNVSGIWNLLRARVLSFGMILGIGFLLVVSLLASAALAALSRSWSPVLGEGEMLAHLIDSLVSLVVITTVFAMIYKIMPRVHVQWIDVWLGALFTSLLFTIGKFLIGLYIGKTGVASGYGAAGSLVVLLVWVYYSAQIFLLGAEFTWLYAHRFGSLRGQKMAPAEG</sequence>
<evidence type="ECO:0000313" key="8">
    <source>
        <dbReference type="Proteomes" id="UP000318141"/>
    </source>
</evidence>
<keyword evidence="3 6" id="KW-0812">Transmembrane</keyword>
<reference evidence="7 8" key="1">
    <citation type="submission" date="2019-07" db="EMBL/GenBank/DDBJ databases">
        <title>Genome sequencing of lignin-degrading bacterial isolates.</title>
        <authorList>
            <person name="Gladden J."/>
        </authorList>
    </citation>
    <scope>NUCLEOTIDE SEQUENCE [LARGE SCALE GENOMIC DNA]</scope>
    <source>
        <strain evidence="7 8">J11</strain>
    </source>
</reference>